<evidence type="ECO:0008006" key="3">
    <source>
        <dbReference type="Google" id="ProtNLM"/>
    </source>
</evidence>
<reference evidence="1 2" key="1">
    <citation type="journal article" date="2018" name="Syst. Appl. Microbiol.">
        <title>Ereboglobus luteus gen. nov. sp. nov. from cockroach guts, and new insights into the oxygen relationship of the genera Opitutus and Didymococcus (Verrucomicrobia: Opitutaceae).</title>
        <authorList>
            <person name="Tegtmeier D."/>
            <person name="Belitz A."/>
            <person name="Radek R."/>
            <person name="Heimerl T."/>
            <person name="Brune A."/>
        </authorList>
    </citation>
    <scope>NUCLEOTIDE SEQUENCE [LARGE SCALE GENOMIC DNA]</scope>
    <source>
        <strain evidence="1 2">Ho45</strain>
    </source>
</reference>
<organism evidence="1 2">
    <name type="scientific">Ereboglobus luteus</name>
    <dbReference type="NCBI Taxonomy" id="1796921"/>
    <lineage>
        <taxon>Bacteria</taxon>
        <taxon>Pseudomonadati</taxon>
        <taxon>Verrucomicrobiota</taxon>
        <taxon>Opitutia</taxon>
        <taxon>Opitutales</taxon>
        <taxon>Opitutaceae</taxon>
        <taxon>Ereboglobus</taxon>
    </lineage>
</organism>
<gene>
    <name evidence="1" type="ORF">CKA38_02300</name>
</gene>
<dbReference type="SUPFAM" id="SSF109604">
    <property type="entry name" value="HD-domain/PDEase-like"/>
    <property type="match status" value="1"/>
</dbReference>
<dbReference type="AlphaFoldDB" id="A0A2U8E075"/>
<accession>A0A2U8E075</accession>
<protein>
    <recommendedName>
        <fullName evidence="3">HD/PDEase domain-containing protein</fullName>
    </recommendedName>
</protein>
<evidence type="ECO:0000313" key="1">
    <source>
        <dbReference type="EMBL" id="AWI08248.1"/>
    </source>
</evidence>
<dbReference type="Proteomes" id="UP000244896">
    <property type="component" value="Chromosome"/>
</dbReference>
<proteinExistence type="predicted"/>
<dbReference type="RefSeq" id="WP_108824052.1">
    <property type="nucleotide sequence ID" value="NZ_CP023004.1"/>
</dbReference>
<evidence type="ECO:0000313" key="2">
    <source>
        <dbReference type="Proteomes" id="UP000244896"/>
    </source>
</evidence>
<dbReference type="OrthoDB" id="188290at2"/>
<dbReference type="Gene3D" id="1.10.3210.10">
    <property type="entry name" value="Hypothetical protein af1432"/>
    <property type="match status" value="1"/>
</dbReference>
<dbReference type="EMBL" id="CP023004">
    <property type="protein sequence ID" value="AWI08248.1"/>
    <property type="molecule type" value="Genomic_DNA"/>
</dbReference>
<keyword evidence="2" id="KW-1185">Reference proteome</keyword>
<name>A0A2U8E075_9BACT</name>
<dbReference type="KEGG" id="elut:CKA38_02300"/>
<sequence>MNNGSHLITVDQLEAILTTSFLRMFPDTTIHLVPEIFDHVQAMFEGRHPDYQASDTPYHNLQHTMQVLLCYNGIMEGWHMSGTEPRLTPRQYELGACAVLFHDTGYLKLRADTQGTGAKYTFTHVLRSCSFASSYLPRHGITLTELDSILAMIRCTAFTQGSHHFRFQEPIDGIVGCAVATADYLGQIAAPDYPESLPLLFAELKESDDYANIPAAQRRFKTLEELVTDTPVFWRKYVQPRLEKELLGVYRFLAHPYPDGPNPYVDAVNANIGRIEKNLKA</sequence>